<name>A0A6L5B9T4_APIGR</name>
<dbReference type="Pfam" id="PF01535">
    <property type="entry name" value="PPR"/>
    <property type="match status" value="2"/>
</dbReference>
<comment type="caution">
    <text evidence="3">The sequence shown here is derived from an EMBL/GenBank/DDBJ whole genome shotgun (WGS) entry which is preliminary data.</text>
</comment>
<keyword evidence="4" id="KW-1185">Reference proteome</keyword>
<evidence type="ECO:0000256" key="1">
    <source>
        <dbReference type="ARBA" id="ARBA00022737"/>
    </source>
</evidence>
<evidence type="ECO:0000313" key="4">
    <source>
        <dbReference type="Proteomes" id="UP000593563"/>
    </source>
</evidence>
<feature type="non-terminal residue" evidence="3">
    <location>
        <position position="1"/>
    </location>
</feature>
<dbReference type="PROSITE" id="PS51375">
    <property type="entry name" value="PPR"/>
    <property type="match status" value="1"/>
</dbReference>
<dbReference type="EMBL" id="WRXP01001235">
    <property type="protein sequence ID" value="KAF1002401.1"/>
    <property type="molecule type" value="Genomic_DNA"/>
</dbReference>
<gene>
    <name evidence="3" type="ORF">AG4045_003982</name>
</gene>
<keyword evidence="1" id="KW-0677">Repeat</keyword>
<dbReference type="Gene3D" id="1.25.40.10">
    <property type="entry name" value="Tetratricopeptide repeat domain"/>
    <property type="match status" value="1"/>
</dbReference>
<evidence type="ECO:0000313" key="3">
    <source>
        <dbReference type="EMBL" id="KAF1002401.1"/>
    </source>
</evidence>
<evidence type="ECO:0008006" key="5">
    <source>
        <dbReference type="Google" id="ProtNLM"/>
    </source>
</evidence>
<dbReference type="PANTHER" id="PTHR47926">
    <property type="entry name" value="PENTATRICOPEPTIDE REPEAT-CONTAINING PROTEIN"/>
    <property type="match status" value="1"/>
</dbReference>
<protein>
    <recommendedName>
        <fullName evidence="5">Pentatricopeptide repeat-containing protein</fullName>
    </recommendedName>
</protein>
<dbReference type="InterPro" id="IPR011990">
    <property type="entry name" value="TPR-like_helical_dom_sf"/>
</dbReference>
<dbReference type="GO" id="GO:0003723">
    <property type="term" value="F:RNA binding"/>
    <property type="evidence" value="ECO:0007669"/>
    <property type="project" value="InterPro"/>
</dbReference>
<evidence type="ECO:0000256" key="2">
    <source>
        <dbReference type="PROSITE-ProRule" id="PRU00708"/>
    </source>
</evidence>
<accession>A0A6L5B9T4</accession>
<dbReference type="PANTHER" id="PTHR47926:SF508">
    <property type="entry name" value="PENTATRICOPEPTIDE REPEAT-CONTAINING PROTEIN"/>
    <property type="match status" value="1"/>
</dbReference>
<dbReference type="AlphaFoldDB" id="A0A6L5B9T4"/>
<dbReference type="InterPro" id="IPR046960">
    <property type="entry name" value="PPR_At4g14850-like_plant"/>
</dbReference>
<organism evidence="3 4">
    <name type="scientific">Apium graveolens</name>
    <name type="common">Celery</name>
    <dbReference type="NCBI Taxonomy" id="4045"/>
    <lineage>
        <taxon>Eukaryota</taxon>
        <taxon>Viridiplantae</taxon>
        <taxon>Streptophyta</taxon>
        <taxon>Embryophyta</taxon>
        <taxon>Tracheophyta</taxon>
        <taxon>Spermatophyta</taxon>
        <taxon>Magnoliopsida</taxon>
        <taxon>eudicotyledons</taxon>
        <taxon>Gunneridae</taxon>
        <taxon>Pentapetalae</taxon>
        <taxon>asterids</taxon>
        <taxon>campanulids</taxon>
        <taxon>Apiales</taxon>
        <taxon>Apiaceae</taxon>
        <taxon>Apioideae</taxon>
        <taxon>apioid superclade</taxon>
        <taxon>Apieae</taxon>
        <taxon>Apium</taxon>
    </lineage>
</organism>
<dbReference type="GO" id="GO:0009451">
    <property type="term" value="P:RNA modification"/>
    <property type="evidence" value="ECO:0007669"/>
    <property type="project" value="InterPro"/>
</dbReference>
<dbReference type="NCBIfam" id="TIGR00756">
    <property type="entry name" value="PPR"/>
    <property type="match status" value="1"/>
</dbReference>
<reference evidence="3" key="1">
    <citation type="submission" date="2020-01" db="EMBL/GenBank/DDBJ databases">
        <title>The Celery Genome Sequence Reveals Sequential Paleo-tetraploidization, Resistance Gene Elimination, Karyotype Evolution, and Functional Innovation in Apiales.</title>
        <authorList>
            <person name="Song X."/>
        </authorList>
    </citation>
    <scope>NUCLEOTIDE SEQUENCE</scope>
    <source>
        <tissue evidence="3">Leaf</tissue>
    </source>
</reference>
<dbReference type="Proteomes" id="UP000593563">
    <property type="component" value="Unassembled WGS sequence"/>
</dbReference>
<proteinExistence type="predicted"/>
<dbReference type="InterPro" id="IPR002885">
    <property type="entry name" value="PPR_rpt"/>
</dbReference>
<sequence>DIARQLFERMNKHDVHSWNSMILGFAMHGMDEAALKCFDYLAQEEGLVPKLSHLRGYWLLVIIRVNEYNIQPVLEHYGSLVDLLGRAGPVDEALDIIANMPMEPDVVIWRSILDACSKKNGGLELSEEVARQKEPDKGVKKEPDQSSKLLMVINREINNTSYG</sequence>
<feature type="repeat" description="PPR" evidence="2">
    <location>
        <begin position="14"/>
        <end position="49"/>
    </location>
</feature>